<evidence type="ECO:0000256" key="1">
    <source>
        <dbReference type="ARBA" id="ARBA00022723"/>
    </source>
</evidence>
<feature type="domain" description="CMP/dCMP-type deaminase" evidence="4">
    <location>
        <begin position="346"/>
        <end position="466"/>
    </location>
</feature>
<name>A0A9W7XRX1_9FUNG</name>
<dbReference type="Gene3D" id="2.60.210.10">
    <property type="entry name" value="Apoptosis, Tumor Necrosis Factor Receptor Associated Protein 2, Chain A"/>
    <property type="match status" value="1"/>
</dbReference>
<protein>
    <submittedName>
        <fullName evidence="5">tRNA(Adenine34) deaminase</fullName>
    </submittedName>
</protein>
<organism evidence="5 6">
    <name type="scientific">Coemansia asiatica</name>
    <dbReference type="NCBI Taxonomy" id="1052880"/>
    <lineage>
        <taxon>Eukaryota</taxon>
        <taxon>Fungi</taxon>
        <taxon>Fungi incertae sedis</taxon>
        <taxon>Zoopagomycota</taxon>
        <taxon>Kickxellomycotina</taxon>
        <taxon>Kickxellomycetes</taxon>
        <taxon>Kickxellales</taxon>
        <taxon>Kickxellaceae</taxon>
        <taxon>Coemansia</taxon>
    </lineage>
</organism>
<proteinExistence type="predicted"/>
<dbReference type="GO" id="GO:0052717">
    <property type="term" value="F:tRNA-specific adenosine-34 deaminase activity"/>
    <property type="evidence" value="ECO:0007669"/>
    <property type="project" value="TreeGrafter"/>
</dbReference>
<dbReference type="InterPro" id="IPR016193">
    <property type="entry name" value="Cytidine_deaminase-like"/>
</dbReference>
<dbReference type="GO" id="GO:0005737">
    <property type="term" value="C:cytoplasm"/>
    <property type="evidence" value="ECO:0007669"/>
    <property type="project" value="TreeGrafter"/>
</dbReference>
<keyword evidence="1" id="KW-0479">Metal-binding</keyword>
<dbReference type="PROSITE" id="PS51747">
    <property type="entry name" value="CYT_DCMP_DEAMINASES_2"/>
    <property type="match status" value="1"/>
</dbReference>
<evidence type="ECO:0000256" key="3">
    <source>
        <dbReference type="ARBA" id="ARBA00022833"/>
    </source>
</evidence>
<keyword evidence="6" id="KW-1185">Reference proteome</keyword>
<dbReference type="GO" id="GO:0002100">
    <property type="term" value="P:tRNA wobble adenosine to inosine editing"/>
    <property type="evidence" value="ECO:0007669"/>
    <property type="project" value="TreeGrafter"/>
</dbReference>
<dbReference type="CDD" id="cd01285">
    <property type="entry name" value="nucleoside_deaminase"/>
    <property type="match status" value="1"/>
</dbReference>
<accession>A0A9W7XRX1</accession>
<keyword evidence="3" id="KW-0862">Zinc</keyword>
<dbReference type="Pfam" id="PF00383">
    <property type="entry name" value="dCMP_cyt_deam_1"/>
    <property type="match status" value="1"/>
</dbReference>
<dbReference type="GO" id="GO:0005634">
    <property type="term" value="C:nucleus"/>
    <property type="evidence" value="ECO:0007669"/>
    <property type="project" value="TreeGrafter"/>
</dbReference>
<evidence type="ECO:0000313" key="6">
    <source>
        <dbReference type="Proteomes" id="UP001145021"/>
    </source>
</evidence>
<gene>
    <name evidence="5" type="primary">TAD2</name>
    <name evidence="5" type="ORF">LPJ64_000448</name>
</gene>
<keyword evidence="2" id="KW-0378">Hydrolase</keyword>
<dbReference type="PANTHER" id="PTHR11079">
    <property type="entry name" value="CYTOSINE DEAMINASE FAMILY MEMBER"/>
    <property type="match status" value="1"/>
</dbReference>
<comment type="caution">
    <text evidence="5">The sequence shown here is derived from an EMBL/GenBank/DDBJ whole genome shotgun (WGS) entry which is preliminary data.</text>
</comment>
<dbReference type="SUPFAM" id="SSF53927">
    <property type="entry name" value="Cytidine deaminase-like"/>
    <property type="match status" value="1"/>
</dbReference>
<dbReference type="InterPro" id="IPR002125">
    <property type="entry name" value="CMP_dCMP_dom"/>
</dbReference>
<dbReference type="AlphaFoldDB" id="A0A9W7XRX1"/>
<dbReference type="InterPro" id="IPR016192">
    <property type="entry name" value="APOBEC/CMP_deaminase_Zn-bd"/>
</dbReference>
<dbReference type="Proteomes" id="UP001145021">
    <property type="component" value="Unassembled WGS sequence"/>
</dbReference>
<dbReference type="GO" id="GO:0008270">
    <property type="term" value="F:zinc ion binding"/>
    <property type="evidence" value="ECO:0007669"/>
    <property type="project" value="InterPro"/>
</dbReference>
<dbReference type="PANTHER" id="PTHR11079:SF149">
    <property type="entry name" value="TRNA-SPECIFIC ADENOSINE DEAMINASE 2"/>
    <property type="match status" value="1"/>
</dbReference>
<dbReference type="Gene3D" id="3.40.140.10">
    <property type="entry name" value="Cytidine Deaminase, domain 2"/>
    <property type="match status" value="1"/>
</dbReference>
<evidence type="ECO:0000313" key="5">
    <source>
        <dbReference type="EMBL" id="KAJ1648292.1"/>
    </source>
</evidence>
<dbReference type="PROSITE" id="PS00903">
    <property type="entry name" value="CYT_DCMP_DEAMINASES_1"/>
    <property type="match status" value="1"/>
</dbReference>
<sequence>MSGRHIFENNAPVNSSAIAEISSWEGDQRINPLSMFLKALKTPANDEDSPIEKYAKRINSTNSAGQLSHSSHNSDYIFLYDLVRAYLETSRGTMGSDDQRHQFHQMLCELLYSRECMDVAAMAFFATLDDKLLTSEMHEQINKHIKRRMSSSRYLDSEKRLDDVYKKFISDAYHHKRYPKNEAISVLDVDRFACRWLSQSRQMRPAFAFHWCISNLDQISNDVLSETFAIHGIKCRLRFRKGYALSNGETWTSMWLHNVSTGSKVVTAKFALVISNVAYPTICFVEAIKPSAGIRPSQGVGVKLFVPVSDLIKCTNGNAHPVIQYNSIRLTQMVGAGMEKQPETKDIRLRYMREALQMADEAYTAQEVPVGCVFVYNDQIVGRGRNETNEAKNGTRHAELVAIDRMLSGGFDIKQFEKTDLYVTVEPCIMCASALRQIGIGRVFYGCANDRFGGCESVMRVNERDDLDGTMYMAENGYYKDEAILMLRKFYIRENVAAPQPRKKANRVLKTSDLDIQ</sequence>
<evidence type="ECO:0000259" key="4">
    <source>
        <dbReference type="PROSITE" id="PS51747"/>
    </source>
</evidence>
<dbReference type="InterPro" id="IPR008974">
    <property type="entry name" value="TRAF-like"/>
</dbReference>
<dbReference type="EMBL" id="JANBOH010000008">
    <property type="protein sequence ID" value="KAJ1648292.1"/>
    <property type="molecule type" value="Genomic_DNA"/>
</dbReference>
<reference evidence="5" key="1">
    <citation type="submission" date="2022-07" db="EMBL/GenBank/DDBJ databases">
        <title>Phylogenomic reconstructions and comparative analyses of Kickxellomycotina fungi.</title>
        <authorList>
            <person name="Reynolds N.K."/>
            <person name="Stajich J.E."/>
            <person name="Barry K."/>
            <person name="Grigoriev I.V."/>
            <person name="Crous P."/>
            <person name="Smith M.E."/>
        </authorList>
    </citation>
    <scope>NUCLEOTIDE SEQUENCE</scope>
    <source>
        <strain evidence="5">NBRC 105413</strain>
    </source>
</reference>
<evidence type="ECO:0000256" key="2">
    <source>
        <dbReference type="ARBA" id="ARBA00022801"/>
    </source>
</evidence>
<dbReference type="SUPFAM" id="SSF49599">
    <property type="entry name" value="TRAF domain-like"/>
    <property type="match status" value="1"/>
</dbReference>